<dbReference type="InterPro" id="IPR006204">
    <property type="entry name" value="GHMP_kinase_N_dom"/>
</dbReference>
<reference evidence="8 9" key="1">
    <citation type="journal article" date="2009" name="Stand. Genomic Sci.">
        <title>Complete genome sequence of Slackia heliotrinireducens type strain (RHS 1).</title>
        <authorList>
            <person name="Pukall R."/>
            <person name="Lapidus A."/>
            <person name="Nolan M."/>
            <person name="Copeland A."/>
            <person name="Glavina Del Rio T."/>
            <person name="Lucas S."/>
            <person name="Chen F."/>
            <person name="Tice H."/>
            <person name="Cheng J.F."/>
            <person name="Chertkov O."/>
            <person name="Bruce D."/>
            <person name="Goodwin L."/>
            <person name="Kuske C."/>
            <person name="Brettin T."/>
            <person name="Detter J.C."/>
            <person name="Han C."/>
            <person name="Pitluck S."/>
            <person name="Pati A."/>
            <person name="Mavrommatis K."/>
            <person name="Ivanova N."/>
            <person name="Ovchinnikova G."/>
            <person name="Chen A."/>
            <person name="Palaniappan K."/>
            <person name="Schneider S."/>
            <person name="Rohde M."/>
            <person name="Chain P."/>
            <person name="D'haeseleer P."/>
            <person name="Goker M."/>
            <person name="Bristow J."/>
            <person name="Eisen J.A."/>
            <person name="Markowitz V."/>
            <person name="Kyrpides N.C."/>
            <person name="Klenk H.P."/>
            <person name="Hugenholtz P."/>
        </authorList>
    </citation>
    <scope>NUCLEOTIDE SEQUENCE [LARGE SCALE GENOMIC DNA]</scope>
    <source>
        <strain evidence="9">ATCC 29202 / DSM 20476 / NCTC 11029 / RHS 1</strain>
    </source>
</reference>
<feature type="domain" description="GHMP kinase N-terminal" evidence="7">
    <location>
        <begin position="77"/>
        <end position="161"/>
    </location>
</feature>
<dbReference type="GO" id="GO:0050515">
    <property type="term" value="F:4-(cytidine 5'-diphospho)-2-C-methyl-D-erythritol kinase activity"/>
    <property type="evidence" value="ECO:0007669"/>
    <property type="project" value="UniProtKB-UniRule"/>
</dbReference>
<evidence type="ECO:0000256" key="2">
    <source>
        <dbReference type="ARBA" id="ARBA00022679"/>
    </source>
</evidence>
<keyword evidence="2 6" id="KW-0808">Transferase</keyword>
<dbReference type="HAMAP" id="MF_00061">
    <property type="entry name" value="IspE"/>
    <property type="match status" value="1"/>
</dbReference>
<dbReference type="PANTHER" id="PTHR43527:SF2">
    <property type="entry name" value="4-DIPHOSPHOCYTIDYL-2-C-METHYL-D-ERYTHRITOL KINASE, CHLOROPLASTIC"/>
    <property type="match status" value="1"/>
</dbReference>
<dbReference type="eggNOG" id="COG1947">
    <property type="taxonomic scope" value="Bacteria"/>
</dbReference>
<dbReference type="RefSeq" id="WP_012797201.1">
    <property type="nucleotide sequence ID" value="NC_013165.1"/>
</dbReference>
<dbReference type="STRING" id="471855.Shel_00140"/>
<comment type="pathway">
    <text evidence="6">Isoprenoid biosynthesis; isopentenyl diphosphate biosynthesis via DXP pathway; isopentenyl diphosphate from 1-deoxy-D-xylulose 5-phosphate: step 3/6.</text>
</comment>
<dbReference type="InterPro" id="IPR014721">
    <property type="entry name" value="Ribsml_uS5_D2-typ_fold_subgr"/>
</dbReference>
<dbReference type="Pfam" id="PF00288">
    <property type="entry name" value="GHMP_kinases_N"/>
    <property type="match status" value="1"/>
</dbReference>
<comment type="similarity">
    <text evidence="6">Belongs to the GHMP kinase family. IspE subfamily.</text>
</comment>
<keyword evidence="6" id="KW-0414">Isoprene biosynthesis</keyword>
<dbReference type="HOGENOM" id="CLU_053057_1_1_11"/>
<evidence type="ECO:0000256" key="3">
    <source>
        <dbReference type="ARBA" id="ARBA00022741"/>
    </source>
</evidence>
<keyword evidence="5 6" id="KW-0067">ATP-binding</keyword>
<organism evidence="8 9">
    <name type="scientific">Slackia heliotrinireducens (strain ATCC 29202 / DSM 20476 / NCTC 11029 / RHS 1)</name>
    <name type="common">Peptococcus heliotrinreducens</name>
    <dbReference type="NCBI Taxonomy" id="471855"/>
    <lineage>
        <taxon>Bacteria</taxon>
        <taxon>Bacillati</taxon>
        <taxon>Actinomycetota</taxon>
        <taxon>Coriobacteriia</taxon>
        <taxon>Eggerthellales</taxon>
        <taxon>Eggerthellaceae</taxon>
        <taxon>Slackia</taxon>
    </lineage>
</organism>
<dbReference type="UniPathway" id="UPA00056">
    <property type="reaction ID" value="UER00094"/>
</dbReference>
<evidence type="ECO:0000313" key="8">
    <source>
        <dbReference type="EMBL" id="ACV21090.1"/>
    </source>
</evidence>
<keyword evidence="9" id="KW-1185">Reference proteome</keyword>
<dbReference type="EC" id="2.7.1.148" evidence="6"/>
<feature type="active site" evidence="6">
    <location>
        <position position="11"/>
    </location>
</feature>
<dbReference type="PIRSF" id="PIRSF010376">
    <property type="entry name" value="IspE"/>
    <property type="match status" value="1"/>
</dbReference>
<dbReference type="KEGG" id="shi:Shel_00140"/>
<dbReference type="AlphaFoldDB" id="C7N0L2"/>
<keyword evidence="4 6" id="KW-0418">Kinase</keyword>
<dbReference type="Gene3D" id="3.30.70.890">
    <property type="entry name" value="GHMP kinase, C-terminal domain"/>
    <property type="match status" value="1"/>
</dbReference>
<keyword evidence="3 6" id="KW-0547">Nucleotide-binding</keyword>
<feature type="active site" evidence="6">
    <location>
        <position position="153"/>
    </location>
</feature>
<proteinExistence type="inferred from homology"/>
<dbReference type="InterPro" id="IPR004424">
    <property type="entry name" value="IspE"/>
</dbReference>
<evidence type="ECO:0000313" key="9">
    <source>
        <dbReference type="Proteomes" id="UP000002026"/>
    </source>
</evidence>
<feature type="binding site" evidence="6">
    <location>
        <begin position="107"/>
        <end position="117"/>
    </location>
    <ligand>
        <name>ATP</name>
        <dbReference type="ChEBI" id="CHEBI:30616"/>
    </ligand>
</feature>
<dbReference type="EMBL" id="CP001684">
    <property type="protein sequence ID" value="ACV21090.1"/>
    <property type="molecule type" value="Genomic_DNA"/>
</dbReference>
<protein>
    <recommendedName>
        <fullName evidence="1 6">4-diphosphocytidyl-2-C-methyl-D-erythritol kinase</fullName>
        <shortName evidence="6">CMK</shortName>
        <ecNumber evidence="6">2.7.1.148</ecNumber>
    </recommendedName>
    <alternativeName>
        <fullName evidence="6">4-(cytidine-5'-diphospho)-2-C-methyl-D-erythritol kinase</fullName>
    </alternativeName>
</protein>
<sequence>MNHVRVFSPAKVNLHLDISERRPDGYHGAYSIMHALSMHDMLTMRREFAAPGSGLVVDVHCATHGDIAELNIPAESNIAYKAVVRLAEALGRTGDDSVLIGIDKNIPHAAGLGGGSSNAAAALLGACALWDIDLADTGVRAIVEQVASGLGADVPFFLHGGCVALTDKGDIYERDLVPSKRNVVIVRPEEGVSTGAAYAAFDANPPLSSDEVKADARAAESADDLHLFNNLAPASEGLLPVLTDIREWLSGHAGVAHDATTGAPQVLLCGSGSSTFAICDDFDAAYKLVGDARLNGWWARSCNFTSAGARVLPTAGQATNLGAVQKSW</sequence>
<accession>C7N0L2</accession>
<dbReference type="PANTHER" id="PTHR43527">
    <property type="entry name" value="4-DIPHOSPHOCYTIDYL-2-C-METHYL-D-ERYTHRITOL KINASE, CHLOROPLASTIC"/>
    <property type="match status" value="1"/>
</dbReference>
<evidence type="ECO:0000256" key="5">
    <source>
        <dbReference type="ARBA" id="ARBA00022840"/>
    </source>
</evidence>
<evidence type="ECO:0000259" key="7">
    <source>
        <dbReference type="Pfam" id="PF00288"/>
    </source>
</evidence>
<dbReference type="InterPro" id="IPR036554">
    <property type="entry name" value="GHMP_kinase_C_sf"/>
</dbReference>
<name>C7N0L2_SLAHD</name>
<dbReference type="InterPro" id="IPR020568">
    <property type="entry name" value="Ribosomal_Su5_D2-typ_SF"/>
</dbReference>
<evidence type="ECO:0000256" key="6">
    <source>
        <dbReference type="HAMAP-Rule" id="MF_00061"/>
    </source>
</evidence>
<dbReference type="Gene3D" id="3.30.230.10">
    <property type="match status" value="1"/>
</dbReference>
<dbReference type="GO" id="GO:0016114">
    <property type="term" value="P:terpenoid biosynthetic process"/>
    <property type="evidence" value="ECO:0007669"/>
    <property type="project" value="InterPro"/>
</dbReference>
<dbReference type="GO" id="GO:0005524">
    <property type="term" value="F:ATP binding"/>
    <property type="evidence" value="ECO:0007669"/>
    <property type="project" value="UniProtKB-UniRule"/>
</dbReference>
<dbReference type="SUPFAM" id="SSF55060">
    <property type="entry name" value="GHMP Kinase, C-terminal domain"/>
    <property type="match status" value="1"/>
</dbReference>
<evidence type="ECO:0000256" key="4">
    <source>
        <dbReference type="ARBA" id="ARBA00022777"/>
    </source>
</evidence>
<dbReference type="Proteomes" id="UP000002026">
    <property type="component" value="Chromosome"/>
</dbReference>
<comment type="catalytic activity">
    <reaction evidence="6">
        <text>4-CDP-2-C-methyl-D-erythritol + ATP = 4-CDP-2-C-methyl-D-erythritol 2-phosphate + ADP + H(+)</text>
        <dbReference type="Rhea" id="RHEA:18437"/>
        <dbReference type="ChEBI" id="CHEBI:15378"/>
        <dbReference type="ChEBI" id="CHEBI:30616"/>
        <dbReference type="ChEBI" id="CHEBI:57823"/>
        <dbReference type="ChEBI" id="CHEBI:57919"/>
        <dbReference type="ChEBI" id="CHEBI:456216"/>
        <dbReference type="EC" id="2.7.1.148"/>
    </reaction>
</comment>
<dbReference type="GO" id="GO:0019288">
    <property type="term" value="P:isopentenyl diphosphate biosynthetic process, methylerythritol 4-phosphate pathway"/>
    <property type="evidence" value="ECO:0007669"/>
    <property type="project" value="UniProtKB-UniRule"/>
</dbReference>
<gene>
    <name evidence="6" type="primary">ispE</name>
    <name evidence="8" type="ordered locus">Shel_00140</name>
</gene>
<dbReference type="SUPFAM" id="SSF54211">
    <property type="entry name" value="Ribosomal protein S5 domain 2-like"/>
    <property type="match status" value="1"/>
</dbReference>
<comment type="function">
    <text evidence="6">Catalyzes the phosphorylation of the position 2 hydroxy group of 4-diphosphocytidyl-2C-methyl-D-erythritol.</text>
</comment>
<evidence type="ECO:0000256" key="1">
    <source>
        <dbReference type="ARBA" id="ARBA00017473"/>
    </source>
</evidence>